<sequence>MNADGKLVRDRIPEIIRGSGAEPVIYRAGAAEYRRRLRDKLLEEVDEFLAADGEAAVEELADILEVVYALAADLGTTREDLETTRAAKAAERGTFDNRVIWTGVR</sequence>
<accession>A0A4Q7X8I1</accession>
<gene>
    <name evidence="1" type="ORF">EV645_1147</name>
</gene>
<reference evidence="1 2" key="1">
    <citation type="journal article" date="2015" name="Stand. Genomic Sci.">
        <title>Genomic Encyclopedia of Bacterial and Archaeal Type Strains, Phase III: the genomes of soil and plant-associated and newly described type strains.</title>
        <authorList>
            <person name="Whitman W.B."/>
            <person name="Woyke T."/>
            <person name="Klenk H.P."/>
            <person name="Zhou Y."/>
            <person name="Lilburn T.G."/>
            <person name="Beck B.J."/>
            <person name="De Vos P."/>
            <person name="Vandamme P."/>
            <person name="Eisen J.A."/>
            <person name="Garrity G."/>
            <person name="Hugenholtz P."/>
            <person name="Kyrpides N.C."/>
        </authorList>
    </citation>
    <scope>NUCLEOTIDE SEQUENCE [LARGE SCALE GENOMIC DNA]</scope>
    <source>
        <strain evidence="1 2">VKM Ac-2540</strain>
    </source>
</reference>
<evidence type="ECO:0000313" key="2">
    <source>
        <dbReference type="Proteomes" id="UP000292027"/>
    </source>
</evidence>
<dbReference type="CDD" id="cd11532">
    <property type="entry name" value="NTP-PPase_COG4997"/>
    <property type="match status" value="1"/>
</dbReference>
<dbReference type="AlphaFoldDB" id="A0A4Q7X8I1"/>
<dbReference type="InterPro" id="IPR021130">
    <property type="entry name" value="PRib-ATP_PPHydrolase-like"/>
</dbReference>
<dbReference type="EMBL" id="SHKR01000011">
    <property type="protein sequence ID" value="RZU18945.1"/>
    <property type="molecule type" value="Genomic_DNA"/>
</dbReference>
<name>A0A4Q7X8I1_9ACTN</name>
<protein>
    <submittedName>
        <fullName evidence="1">House-cleaning noncanonical NTP pyrophosphatase (MazG superfamily)</fullName>
    </submittedName>
</protein>
<dbReference type="Proteomes" id="UP000292027">
    <property type="component" value="Unassembled WGS sequence"/>
</dbReference>
<organism evidence="1 2">
    <name type="scientific">Kribbella rubisoli</name>
    <dbReference type="NCBI Taxonomy" id="3075929"/>
    <lineage>
        <taxon>Bacteria</taxon>
        <taxon>Bacillati</taxon>
        <taxon>Actinomycetota</taxon>
        <taxon>Actinomycetes</taxon>
        <taxon>Propionibacteriales</taxon>
        <taxon>Kribbellaceae</taxon>
        <taxon>Kribbella</taxon>
    </lineage>
</organism>
<evidence type="ECO:0000313" key="1">
    <source>
        <dbReference type="EMBL" id="RZU18945.1"/>
    </source>
</evidence>
<dbReference type="SUPFAM" id="SSF101386">
    <property type="entry name" value="all-alpha NTP pyrophosphatases"/>
    <property type="match status" value="1"/>
</dbReference>
<dbReference type="OrthoDB" id="9813491at2"/>
<dbReference type="Pfam" id="PF01503">
    <property type="entry name" value="PRA-PH"/>
    <property type="match status" value="1"/>
</dbReference>
<comment type="caution">
    <text evidence="1">The sequence shown here is derived from an EMBL/GenBank/DDBJ whole genome shotgun (WGS) entry which is preliminary data.</text>
</comment>
<dbReference type="InterPro" id="IPR038735">
    <property type="entry name" value="MSMEG_1276-like_NTP-PPase_dom"/>
</dbReference>
<keyword evidence="2" id="KW-1185">Reference proteome</keyword>
<proteinExistence type="predicted"/>